<keyword evidence="2" id="KW-1185">Reference proteome</keyword>
<protein>
    <submittedName>
        <fullName evidence="1">Uncharacterized protein</fullName>
    </submittedName>
</protein>
<proteinExistence type="predicted"/>
<sequence>MSTALLLVHHSRWLGGIPKLPFCLQI</sequence>
<organism evidence="1 2">
    <name type="scientific">Pyronema omphalodes (strain CBS 100304)</name>
    <name type="common">Pyronema confluens</name>
    <dbReference type="NCBI Taxonomy" id="1076935"/>
    <lineage>
        <taxon>Eukaryota</taxon>
        <taxon>Fungi</taxon>
        <taxon>Dikarya</taxon>
        <taxon>Ascomycota</taxon>
        <taxon>Pezizomycotina</taxon>
        <taxon>Pezizomycetes</taxon>
        <taxon>Pezizales</taxon>
        <taxon>Pyronemataceae</taxon>
        <taxon>Pyronema</taxon>
    </lineage>
</organism>
<dbReference type="AlphaFoldDB" id="U4KYQ2"/>
<reference evidence="1 2" key="1">
    <citation type="journal article" date="2013" name="PLoS Genet.">
        <title>The genome and development-dependent transcriptomes of Pyronema confluens: a window into fungal evolution.</title>
        <authorList>
            <person name="Traeger S."/>
            <person name="Altegoer F."/>
            <person name="Freitag M."/>
            <person name="Gabaldon T."/>
            <person name="Kempken F."/>
            <person name="Kumar A."/>
            <person name="Marcet-Houben M."/>
            <person name="Poggeler S."/>
            <person name="Stajich J.E."/>
            <person name="Nowrousian M."/>
        </authorList>
    </citation>
    <scope>NUCLEOTIDE SEQUENCE [LARGE SCALE GENOMIC DNA]</scope>
    <source>
        <strain evidence="2">CBS 100304</strain>
        <tissue evidence="1">Vegetative mycelium</tissue>
    </source>
</reference>
<dbReference type="Proteomes" id="UP000018144">
    <property type="component" value="Unassembled WGS sequence"/>
</dbReference>
<evidence type="ECO:0000313" key="2">
    <source>
        <dbReference type="Proteomes" id="UP000018144"/>
    </source>
</evidence>
<gene>
    <name evidence="1" type="ORF">PCON_06986</name>
</gene>
<evidence type="ECO:0000313" key="1">
    <source>
        <dbReference type="EMBL" id="CCX07397.1"/>
    </source>
</evidence>
<dbReference type="EMBL" id="HF935350">
    <property type="protein sequence ID" value="CCX07397.1"/>
    <property type="molecule type" value="Genomic_DNA"/>
</dbReference>
<accession>U4KYQ2</accession>
<name>U4KYQ2_PYROM</name>